<accession>A0A399R4D6</accession>
<name>A0A399R4D6_9PROT</name>
<dbReference type="GO" id="GO:0052689">
    <property type="term" value="F:carboxylic ester hydrolase activity"/>
    <property type="evidence" value="ECO:0007669"/>
    <property type="project" value="TreeGrafter"/>
</dbReference>
<sequence length="327" mass="36041">MRNPSDDTAPVRTRSAPSEADFLLKPYGGARPAAPDWFRRALAAPVRTGETTVDGAVIRWRQWGDPSKPGLLLAHGNGAHAHWWDFIAPFLAEDWNVVAPDFSGMGDSDWRESYTFSTFANEQVAVSEAAGLFDHARKPIIVAHSFGGFVAMTTAIRHGDRFAGAVVVDTHIEPPGSDRPRPPQRRNPNPVYPDVTAALARFRLAPLQPCANHFVVDYIARHSLREATADDGTNGVTWKFDPFIFSKLIAEWDKMDLTRLDTKCPIAFMRGELSELVPPAAAARMQAIQDPPIPMITIPVAYHHVMLDQPLAFVSAVRGLLAGWPHD</sequence>
<dbReference type="GO" id="GO:0055088">
    <property type="term" value="P:lipid homeostasis"/>
    <property type="evidence" value="ECO:0007669"/>
    <property type="project" value="TreeGrafter"/>
</dbReference>
<dbReference type="GO" id="GO:0042171">
    <property type="term" value="F:lysophosphatidic acid acyltransferase activity"/>
    <property type="evidence" value="ECO:0007669"/>
    <property type="project" value="TreeGrafter"/>
</dbReference>
<dbReference type="RefSeq" id="WP_119377388.1">
    <property type="nucleotide sequence ID" value="NZ_QWFX01000016.1"/>
</dbReference>
<comment type="caution">
    <text evidence="3">The sequence shown here is derived from an EMBL/GenBank/DDBJ whole genome shotgun (WGS) entry which is preliminary data.</text>
</comment>
<evidence type="ECO:0000313" key="3">
    <source>
        <dbReference type="EMBL" id="RIJ26426.1"/>
    </source>
</evidence>
<gene>
    <name evidence="3" type="ORF">D1223_15710</name>
</gene>
<reference evidence="3 4" key="1">
    <citation type="submission" date="2018-08" db="EMBL/GenBank/DDBJ databases">
        <title>Henriciella mobilis sp. nov., isolated from seawater.</title>
        <authorList>
            <person name="Cheng H."/>
            <person name="Wu Y.-H."/>
            <person name="Xu X.-W."/>
            <person name="Guo L.-L."/>
        </authorList>
    </citation>
    <scope>NUCLEOTIDE SEQUENCE [LARGE SCALE GENOMIC DNA]</scope>
    <source>
        <strain evidence="3 4">JN25</strain>
    </source>
</reference>
<dbReference type="SUPFAM" id="SSF53474">
    <property type="entry name" value="alpha/beta-Hydrolases"/>
    <property type="match status" value="1"/>
</dbReference>
<dbReference type="AlphaFoldDB" id="A0A399R4D6"/>
<dbReference type="PANTHER" id="PTHR42886">
    <property type="entry name" value="RE40534P-RELATED"/>
    <property type="match status" value="1"/>
</dbReference>
<dbReference type="EMBL" id="QWFX01000016">
    <property type="protein sequence ID" value="RIJ26426.1"/>
    <property type="molecule type" value="Genomic_DNA"/>
</dbReference>
<keyword evidence="4" id="KW-1185">Reference proteome</keyword>
<organism evidence="3 4">
    <name type="scientific">Henriciella mobilis</name>
    <dbReference type="NCBI Taxonomy" id="2305467"/>
    <lineage>
        <taxon>Bacteria</taxon>
        <taxon>Pseudomonadati</taxon>
        <taxon>Pseudomonadota</taxon>
        <taxon>Alphaproteobacteria</taxon>
        <taxon>Hyphomonadales</taxon>
        <taxon>Hyphomonadaceae</taxon>
        <taxon>Henriciella</taxon>
    </lineage>
</organism>
<dbReference type="PANTHER" id="PTHR42886:SF83">
    <property type="entry name" value="PROTEIN ABHD8"/>
    <property type="match status" value="1"/>
</dbReference>
<dbReference type="InterPro" id="IPR029058">
    <property type="entry name" value="AB_hydrolase_fold"/>
</dbReference>
<feature type="domain" description="AB hydrolase-1" evidence="2">
    <location>
        <begin position="71"/>
        <end position="315"/>
    </location>
</feature>
<dbReference type="InterPro" id="IPR000073">
    <property type="entry name" value="AB_hydrolase_1"/>
</dbReference>
<dbReference type="Gene3D" id="3.40.50.1820">
    <property type="entry name" value="alpha/beta hydrolase"/>
    <property type="match status" value="1"/>
</dbReference>
<dbReference type="Proteomes" id="UP000266385">
    <property type="component" value="Unassembled WGS sequence"/>
</dbReference>
<proteinExistence type="predicted"/>
<dbReference type="Pfam" id="PF12697">
    <property type="entry name" value="Abhydrolase_6"/>
    <property type="match status" value="1"/>
</dbReference>
<protein>
    <submittedName>
        <fullName evidence="3">Alpha/beta hydrolase</fullName>
    </submittedName>
</protein>
<dbReference type="PRINTS" id="PR00111">
    <property type="entry name" value="ABHYDROLASE"/>
</dbReference>
<dbReference type="GO" id="GO:0006654">
    <property type="term" value="P:phosphatidic acid biosynthetic process"/>
    <property type="evidence" value="ECO:0007669"/>
    <property type="project" value="TreeGrafter"/>
</dbReference>
<evidence type="ECO:0000313" key="4">
    <source>
        <dbReference type="Proteomes" id="UP000266385"/>
    </source>
</evidence>
<dbReference type="OrthoDB" id="9804723at2"/>
<evidence type="ECO:0000256" key="1">
    <source>
        <dbReference type="ARBA" id="ARBA00022801"/>
    </source>
</evidence>
<evidence type="ECO:0000259" key="2">
    <source>
        <dbReference type="Pfam" id="PF12697"/>
    </source>
</evidence>
<keyword evidence="1 3" id="KW-0378">Hydrolase</keyword>